<dbReference type="InterPro" id="IPR001106">
    <property type="entry name" value="Aromatic_Lyase"/>
</dbReference>
<keyword evidence="3" id="KW-1185">Reference proteome</keyword>
<proteinExistence type="predicted"/>
<comment type="caution">
    <text evidence="2">The sequence shown here is derived from an EMBL/GenBank/DDBJ whole genome shotgun (WGS) entry which is preliminary data.</text>
</comment>
<evidence type="ECO:0000313" key="2">
    <source>
        <dbReference type="EMBL" id="MDT0317357.1"/>
    </source>
</evidence>
<dbReference type="EMBL" id="JAVREM010000002">
    <property type="protein sequence ID" value="MDT0317357.1"/>
    <property type="molecule type" value="Genomic_DNA"/>
</dbReference>
<dbReference type="Gene3D" id="1.10.275.10">
    <property type="entry name" value="Fumarase/aspartase (N-terminal domain)"/>
    <property type="match status" value="1"/>
</dbReference>
<dbReference type="PANTHER" id="PTHR10362">
    <property type="entry name" value="HISTIDINE AMMONIA-LYASE"/>
    <property type="match status" value="1"/>
</dbReference>
<gene>
    <name evidence="2" type="ORF">RNC47_03265</name>
</gene>
<dbReference type="Proteomes" id="UP001183420">
    <property type="component" value="Unassembled WGS sequence"/>
</dbReference>
<dbReference type="Gene3D" id="1.20.200.10">
    <property type="entry name" value="Fumarase/aspartase (Central domain)"/>
    <property type="match status" value="1"/>
</dbReference>
<accession>A0ABU2LIF6</accession>
<reference evidence="3" key="1">
    <citation type="submission" date="2023-07" db="EMBL/GenBank/DDBJ databases">
        <title>30 novel species of actinomycetes from the DSMZ collection.</title>
        <authorList>
            <person name="Nouioui I."/>
        </authorList>
    </citation>
    <scope>NUCLEOTIDE SEQUENCE [LARGE SCALE GENOMIC DNA]</scope>
    <source>
        <strain evidence="3">DSM 44918</strain>
    </source>
</reference>
<dbReference type="RefSeq" id="WP_311595310.1">
    <property type="nucleotide sequence ID" value="NZ_JAVREM010000002.1"/>
</dbReference>
<dbReference type="InterPro" id="IPR008948">
    <property type="entry name" value="L-Aspartase-like"/>
</dbReference>
<dbReference type="SUPFAM" id="SSF48557">
    <property type="entry name" value="L-aspartase-like"/>
    <property type="match status" value="1"/>
</dbReference>
<dbReference type="Pfam" id="PF00221">
    <property type="entry name" value="Lyase_aromatic"/>
    <property type="match status" value="1"/>
</dbReference>
<sequence>MTTTLPAPVTIGSATRLTPDLLERAAAGPLAVRLDPATRRRVGDCHRFLLRCLAEGRPVYGATTGFGALVGLPGRADAADQCESLLDHLTAGQGDDLPFEVVRATLLARLWALAKGHSGAREQVLDALVAALDTGFAPAVPELGSVGASGDLVPTAHLVRGLRGEGHAHLAGRRLPAAEALRRAGLTPIDLAGRDALALVNGTSFTAAAAGLALAQLTRSLDAALRLTALLAELLGSTPDFADPSLLTAYHHPDASAAGDRLRALLAGTTPSGERPLQEPYSIRCAPQLLGAAMASARHAASVIEDDLNGISDNPLFFPEEDKVCHGGNFFGQPVAFAADLLSLAAVQTANLAERQLDLLLDPHRNGGRNPLLAADPGSQHGLAGVQLTATAITAQMRRTATPASVQSLPTNLHNQDIVPFGTQAALGAYRQARALRLLHGSLALALRQAAHLGDRLPTAPACAAELDRLAEALPPVSPDRPLAADVRLAADLLDAAGEPPRPGRPSI</sequence>
<dbReference type="InterPro" id="IPR024083">
    <property type="entry name" value="Fumarase/histidase_N"/>
</dbReference>
<organism evidence="2 3">
    <name type="scientific">Streptomyces millisiae</name>
    <dbReference type="NCBI Taxonomy" id="3075542"/>
    <lineage>
        <taxon>Bacteria</taxon>
        <taxon>Bacillati</taxon>
        <taxon>Actinomycetota</taxon>
        <taxon>Actinomycetes</taxon>
        <taxon>Kitasatosporales</taxon>
        <taxon>Streptomycetaceae</taxon>
        <taxon>Streptomyces</taxon>
    </lineage>
</organism>
<keyword evidence="1" id="KW-0456">Lyase</keyword>
<evidence type="ECO:0000256" key="1">
    <source>
        <dbReference type="ARBA" id="ARBA00023239"/>
    </source>
</evidence>
<protein>
    <submittedName>
        <fullName evidence="2">Aromatic amino acid ammonia-lyase</fullName>
    </submittedName>
</protein>
<evidence type="ECO:0000313" key="3">
    <source>
        <dbReference type="Proteomes" id="UP001183420"/>
    </source>
</evidence>
<dbReference type="CDD" id="cd00332">
    <property type="entry name" value="PAL-HAL"/>
    <property type="match status" value="1"/>
</dbReference>
<name>A0ABU2LIF6_9ACTN</name>